<dbReference type="OrthoDB" id="195817at2759"/>
<keyword evidence="6" id="KW-0631">Potassium channel</keyword>
<keyword evidence="10 13" id="KW-0472">Membrane</keyword>
<evidence type="ECO:0000256" key="3">
    <source>
        <dbReference type="ARBA" id="ARBA00022448"/>
    </source>
</evidence>
<dbReference type="InterPro" id="IPR007866">
    <property type="entry name" value="TRIC_channel"/>
</dbReference>
<dbReference type="STRING" id="947166.A0A1D1V6K5"/>
<evidence type="ECO:0000256" key="1">
    <source>
        <dbReference type="ARBA" id="ARBA00004127"/>
    </source>
</evidence>
<evidence type="ECO:0000256" key="6">
    <source>
        <dbReference type="ARBA" id="ARBA00022826"/>
    </source>
</evidence>
<evidence type="ECO:0000313" key="14">
    <source>
        <dbReference type="EMBL" id="GAU94443.1"/>
    </source>
</evidence>
<evidence type="ECO:0000256" key="11">
    <source>
        <dbReference type="ARBA" id="ARBA00023303"/>
    </source>
</evidence>
<comment type="subcellular location">
    <subcellularLocation>
        <location evidence="1">Endomembrane system</location>
        <topology evidence="1">Multi-pass membrane protein</topology>
    </subcellularLocation>
</comment>
<keyword evidence="5 13" id="KW-0812">Transmembrane</keyword>
<dbReference type="Pfam" id="PF05197">
    <property type="entry name" value="TRIC"/>
    <property type="match status" value="1"/>
</dbReference>
<keyword evidence="11" id="KW-0407">Ion channel</keyword>
<evidence type="ECO:0000256" key="8">
    <source>
        <dbReference type="ARBA" id="ARBA00022989"/>
    </source>
</evidence>
<accession>A0A1D1V6K5</accession>
<dbReference type="PANTHER" id="PTHR12454">
    <property type="entry name" value="TRIMERIC INTRACELLULAR CATION CHANNEL"/>
    <property type="match status" value="1"/>
</dbReference>
<dbReference type="EMBL" id="BDGG01000002">
    <property type="protein sequence ID" value="GAU94443.1"/>
    <property type="molecule type" value="Genomic_DNA"/>
</dbReference>
<name>A0A1D1V6K5_RAMVA</name>
<sequence>MDPEMFLDVANSVAELHMFPYFDIANYALSCIHVRDDMNPNFLIVSRKHPFACWISSMLSCFAGYIVSNLLLGEMPLAPFKSAENVALASLVWYLIFYSPFDVTYKLCKWFPVKAVLNVLKEILRVHKVHHGIHHARKMYPNAYLVHIIIGVARGAGAGFTKVIERFIRGTWTTTGHEFLQPSFPTKACFAASVFFVLEDMTDWMTWPHSIGYLVVVIFFVYFKVSSMLLHIHDPFQPIENLFCAVFMGGLTDALSRALQSSREKSAAKVPGAAVVQNGDGDKKKL</sequence>
<dbReference type="GO" id="GO:0005267">
    <property type="term" value="F:potassium channel activity"/>
    <property type="evidence" value="ECO:0007669"/>
    <property type="project" value="UniProtKB-KW"/>
</dbReference>
<evidence type="ECO:0000256" key="2">
    <source>
        <dbReference type="ARBA" id="ARBA00005766"/>
    </source>
</evidence>
<keyword evidence="9" id="KW-0406">Ion transport</keyword>
<keyword evidence="15" id="KW-1185">Reference proteome</keyword>
<keyword evidence="7" id="KW-0630">Potassium</keyword>
<keyword evidence="3" id="KW-0813">Transport</keyword>
<comment type="caution">
    <text evidence="14">The sequence shown here is derived from an EMBL/GenBank/DDBJ whole genome shotgun (WGS) entry which is preliminary data.</text>
</comment>
<evidence type="ECO:0000256" key="4">
    <source>
        <dbReference type="ARBA" id="ARBA00022538"/>
    </source>
</evidence>
<evidence type="ECO:0000256" key="7">
    <source>
        <dbReference type="ARBA" id="ARBA00022958"/>
    </source>
</evidence>
<dbReference type="GO" id="GO:0012505">
    <property type="term" value="C:endomembrane system"/>
    <property type="evidence" value="ECO:0007669"/>
    <property type="project" value="UniProtKB-SubCell"/>
</dbReference>
<feature type="region of interest" description="Disordered" evidence="12">
    <location>
        <begin position="265"/>
        <end position="286"/>
    </location>
</feature>
<dbReference type="AlphaFoldDB" id="A0A1D1V6K5"/>
<dbReference type="GO" id="GO:0016020">
    <property type="term" value="C:membrane"/>
    <property type="evidence" value="ECO:0007669"/>
    <property type="project" value="InterPro"/>
</dbReference>
<feature type="transmembrane region" description="Helical" evidence="13">
    <location>
        <begin position="85"/>
        <end position="105"/>
    </location>
</feature>
<gene>
    <name evidence="14" type="primary">RvY_06215-1</name>
    <name evidence="14" type="synonym">RvY_06215.1</name>
    <name evidence="14" type="ORF">RvY_06215</name>
</gene>
<evidence type="ECO:0000256" key="12">
    <source>
        <dbReference type="SAM" id="MobiDB-lite"/>
    </source>
</evidence>
<evidence type="ECO:0000256" key="13">
    <source>
        <dbReference type="SAM" id="Phobius"/>
    </source>
</evidence>
<protein>
    <submittedName>
        <fullName evidence="14">Uncharacterized protein</fullName>
    </submittedName>
</protein>
<organism evidence="14 15">
    <name type="scientific">Ramazzottius varieornatus</name>
    <name type="common">Water bear</name>
    <name type="synonym">Tardigrade</name>
    <dbReference type="NCBI Taxonomy" id="947166"/>
    <lineage>
        <taxon>Eukaryota</taxon>
        <taxon>Metazoa</taxon>
        <taxon>Ecdysozoa</taxon>
        <taxon>Tardigrada</taxon>
        <taxon>Eutardigrada</taxon>
        <taxon>Parachela</taxon>
        <taxon>Hypsibioidea</taxon>
        <taxon>Ramazzottiidae</taxon>
        <taxon>Ramazzottius</taxon>
    </lineage>
</organism>
<feature type="transmembrane region" description="Helical" evidence="13">
    <location>
        <begin position="211"/>
        <end position="233"/>
    </location>
</feature>
<evidence type="ECO:0000313" key="15">
    <source>
        <dbReference type="Proteomes" id="UP000186922"/>
    </source>
</evidence>
<reference evidence="14 15" key="1">
    <citation type="journal article" date="2016" name="Nat. Commun.">
        <title>Extremotolerant tardigrade genome and improved radiotolerance of human cultured cells by tardigrade-unique protein.</title>
        <authorList>
            <person name="Hashimoto T."/>
            <person name="Horikawa D.D."/>
            <person name="Saito Y."/>
            <person name="Kuwahara H."/>
            <person name="Kozuka-Hata H."/>
            <person name="Shin-I T."/>
            <person name="Minakuchi Y."/>
            <person name="Ohishi K."/>
            <person name="Motoyama A."/>
            <person name="Aizu T."/>
            <person name="Enomoto A."/>
            <person name="Kondo K."/>
            <person name="Tanaka S."/>
            <person name="Hara Y."/>
            <person name="Koshikawa S."/>
            <person name="Sagara H."/>
            <person name="Miura T."/>
            <person name="Yokobori S."/>
            <person name="Miyagawa K."/>
            <person name="Suzuki Y."/>
            <person name="Kubo T."/>
            <person name="Oyama M."/>
            <person name="Kohara Y."/>
            <person name="Fujiyama A."/>
            <person name="Arakawa K."/>
            <person name="Katayama T."/>
            <person name="Toyoda A."/>
            <person name="Kunieda T."/>
        </authorList>
    </citation>
    <scope>NUCLEOTIDE SEQUENCE [LARGE SCALE GENOMIC DNA]</scope>
    <source>
        <strain evidence="14 15">YOKOZUNA-1</strain>
    </source>
</reference>
<keyword evidence="8 13" id="KW-1133">Transmembrane helix</keyword>
<evidence type="ECO:0000256" key="10">
    <source>
        <dbReference type="ARBA" id="ARBA00023136"/>
    </source>
</evidence>
<comment type="similarity">
    <text evidence="2">Belongs to the TMEM38 family.</text>
</comment>
<dbReference type="PANTHER" id="PTHR12454:SF11">
    <property type="entry name" value="GH25683P"/>
    <property type="match status" value="1"/>
</dbReference>
<evidence type="ECO:0000256" key="9">
    <source>
        <dbReference type="ARBA" id="ARBA00023065"/>
    </source>
</evidence>
<evidence type="ECO:0000256" key="5">
    <source>
        <dbReference type="ARBA" id="ARBA00022692"/>
    </source>
</evidence>
<keyword evidence="4" id="KW-0633">Potassium transport</keyword>
<feature type="transmembrane region" description="Helical" evidence="13">
    <location>
        <begin position="51"/>
        <end position="73"/>
    </location>
</feature>
<dbReference type="Proteomes" id="UP000186922">
    <property type="component" value="Unassembled WGS sequence"/>
</dbReference>
<dbReference type="GO" id="GO:0042802">
    <property type="term" value="F:identical protein binding"/>
    <property type="evidence" value="ECO:0007669"/>
    <property type="project" value="InterPro"/>
</dbReference>
<proteinExistence type="inferred from homology"/>